<dbReference type="KEGG" id="ajp:AMJAP_0631"/>
<comment type="similarity">
    <text evidence="12">Belongs to the DnaG primase family.</text>
</comment>
<dbReference type="PROSITE" id="PS50880">
    <property type="entry name" value="TOPRIM"/>
    <property type="match status" value="1"/>
</dbReference>
<dbReference type="EMBL" id="AP014545">
    <property type="protein sequence ID" value="BBB25230.1"/>
    <property type="molecule type" value="Genomic_DNA"/>
</dbReference>
<keyword evidence="6 12" id="KW-0479">Metal-binding</keyword>
<evidence type="ECO:0000256" key="1">
    <source>
        <dbReference type="ARBA" id="ARBA00022478"/>
    </source>
</evidence>
<evidence type="ECO:0000259" key="14">
    <source>
        <dbReference type="PROSITE" id="PS50880"/>
    </source>
</evidence>
<dbReference type="AlphaFoldDB" id="A0A7R6SRZ4"/>
<dbReference type="InterPro" id="IPR034151">
    <property type="entry name" value="TOPRIM_DnaG_bac"/>
</dbReference>
<evidence type="ECO:0000313" key="15">
    <source>
        <dbReference type="EMBL" id="BBB25230.1"/>
    </source>
</evidence>
<keyword evidence="16" id="KW-1185">Reference proteome</keyword>
<dbReference type="Pfam" id="PF10410">
    <property type="entry name" value="DnaB_bind"/>
    <property type="match status" value="1"/>
</dbReference>
<dbReference type="FunFam" id="3.40.1360.10:FF:000002">
    <property type="entry name" value="DNA primase"/>
    <property type="match status" value="1"/>
</dbReference>
<evidence type="ECO:0000256" key="11">
    <source>
        <dbReference type="ARBA" id="ARBA00023163"/>
    </source>
</evidence>
<feature type="region of interest" description="Disordered" evidence="13">
    <location>
        <begin position="464"/>
        <end position="501"/>
    </location>
</feature>
<dbReference type="GO" id="GO:0008270">
    <property type="term" value="F:zinc ion binding"/>
    <property type="evidence" value="ECO:0007669"/>
    <property type="project" value="UniProtKB-UniRule"/>
</dbReference>
<feature type="compositionally biased region" description="Basic residues" evidence="13">
    <location>
        <begin position="478"/>
        <end position="494"/>
    </location>
</feature>
<dbReference type="FunFam" id="3.90.580.10:FF:000001">
    <property type="entry name" value="DNA primase"/>
    <property type="match status" value="1"/>
</dbReference>
<evidence type="ECO:0000256" key="9">
    <source>
        <dbReference type="ARBA" id="ARBA00022842"/>
    </source>
</evidence>
<comment type="subunit">
    <text evidence="12">Monomer. Interacts with DnaB.</text>
</comment>
<proteinExistence type="inferred from homology"/>
<keyword evidence="11 12" id="KW-0804">Transcription</keyword>
<dbReference type="GO" id="GO:0005737">
    <property type="term" value="C:cytoplasm"/>
    <property type="evidence" value="ECO:0007669"/>
    <property type="project" value="TreeGrafter"/>
</dbReference>
<keyword evidence="5 12" id="KW-0235">DNA replication</keyword>
<evidence type="ECO:0000313" key="16">
    <source>
        <dbReference type="Proteomes" id="UP000595663"/>
    </source>
</evidence>
<dbReference type="SUPFAM" id="SSF57783">
    <property type="entry name" value="Zinc beta-ribbon"/>
    <property type="match status" value="1"/>
</dbReference>
<evidence type="ECO:0000256" key="4">
    <source>
        <dbReference type="ARBA" id="ARBA00022695"/>
    </source>
</evidence>
<dbReference type="GO" id="GO:0006269">
    <property type="term" value="P:DNA replication, synthesis of primer"/>
    <property type="evidence" value="ECO:0007669"/>
    <property type="project" value="UniProtKB-UniRule"/>
</dbReference>
<dbReference type="SUPFAM" id="SSF117023">
    <property type="entry name" value="DNA primase DnaG, C-terminal domain"/>
    <property type="match status" value="1"/>
</dbReference>
<accession>A0A7R6SRZ4</accession>
<keyword evidence="3 12" id="KW-0808">Transferase</keyword>
<dbReference type="GO" id="GO:1990077">
    <property type="term" value="C:primosome complex"/>
    <property type="evidence" value="ECO:0007669"/>
    <property type="project" value="UniProtKB-KW"/>
</dbReference>
<keyword evidence="8 12" id="KW-0862">Zinc</keyword>
<dbReference type="Gene3D" id="3.90.580.10">
    <property type="entry name" value="Zinc finger, CHC2-type domain"/>
    <property type="match status" value="1"/>
</dbReference>
<dbReference type="SUPFAM" id="SSF56731">
    <property type="entry name" value="DNA primase core"/>
    <property type="match status" value="1"/>
</dbReference>
<name>A0A7R6SRZ4_9GAMM</name>
<keyword evidence="4 12" id="KW-0548">Nucleotidyltransferase</keyword>
<keyword evidence="7 12" id="KW-0863">Zinc-finger</keyword>
<dbReference type="Gene3D" id="3.40.1360.10">
    <property type="match status" value="1"/>
</dbReference>
<dbReference type="InterPro" id="IPR002694">
    <property type="entry name" value="Znf_CHC2"/>
</dbReference>
<dbReference type="SMART" id="SM00493">
    <property type="entry name" value="TOPRIM"/>
    <property type="match status" value="1"/>
</dbReference>
<dbReference type="Pfam" id="PF08278">
    <property type="entry name" value="DnaG_DnaB_bind"/>
    <property type="match status" value="1"/>
</dbReference>
<evidence type="ECO:0000256" key="12">
    <source>
        <dbReference type="HAMAP-Rule" id="MF_00974"/>
    </source>
</evidence>
<keyword evidence="2 12" id="KW-0639">Primosome</keyword>
<dbReference type="Pfam" id="PF01807">
    <property type="entry name" value="Zn_ribbon_DnaG"/>
    <property type="match status" value="1"/>
</dbReference>
<dbReference type="InterPro" id="IPR030846">
    <property type="entry name" value="DnaG_bac"/>
</dbReference>
<comment type="domain">
    <text evidence="12">Contains an N-terminal zinc-binding domain, a central core domain that contains the primase activity, and a C-terminal DnaB-binding domain.</text>
</comment>
<dbReference type="SMART" id="SM00766">
    <property type="entry name" value="DnaG_DnaB_bind"/>
    <property type="match status" value="1"/>
</dbReference>
<dbReference type="SMART" id="SM00400">
    <property type="entry name" value="ZnF_CHCC"/>
    <property type="match status" value="1"/>
</dbReference>
<dbReference type="InterPro" id="IPR013173">
    <property type="entry name" value="DNA_primase_DnaG_DnaB-bd_dom"/>
</dbReference>
<protein>
    <recommendedName>
        <fullName evidence="12">DNA primase</fullName>
        <ecNumber evidence="12">2.7.7.101</ecNumber>
    </recommendedName>
</protein>
<dbReference type="InterPro" id="IPR013264">
    <property type="entry name" value="DNAG_N"/>
</dbReference>
<dbReference type="InterPro" id="IPR036977">
    <property type="entry name" value="DNA_primase_Znf_CHC2"/>
</dbReference>
<evidence type="ECO:0000256" key="10">
    <source>
        <dbReference type="ARBA" id="ARBA00023125"/>
    </source>
</evidence>
<dbReference type="GO" id="GO:0003899">
    <property type="term" value="F:DNA-directed RNA polymerase activity"/>
    <property type="evidence" value="ECO:0007669"/>
    <property type="project" value="UniProtKB-UniRule"/>
</dbReference>
<dbReference type="Gene3D" id="1.10.860.10">
    <property type="entry name" value="DNAb Helicase, Chain A"/>
    <property type="match status" value="1"/>
</dbReference>
<dbReference type="InterPro" id="IPR037068">
    <property type="entry name" value="DNA_primase_core_N_sf"/>
</dbReference>
<feature type="zinc finger region" description="CHC2-type" evidence="12">
    <location>
        <begin position="40"/>
        <end position="64"/>
    </location>
</feature>
<evidence type="ECO:0000256" key="13">
    <source>
        <dbReference type="SAM" id="MobiDB-lite"/>
    </source>
</evidence>
<keyword evidence="1 12" id="KW-0240">DNA-directed RNA polymerase</keyword>
<gene>
    <name evidence="12 15" type="primary">dnaG</name>
    <name evidence="15" type="ORF">AMJAP_0631</name>
</gene>
<evidence type="ECO:0000256" key="2">
    <source>
        <dbReference type="ARBA" id="ARBA00022515"/>
    </source>
</evidence>
<dbReference type="GO" id="GO:0003677">
    <property type="term" value="F:DNA binding"/>
    <property type="evidence" value="ECO:0007669"/>
    <property type="project" value="UniProtKB-KW"/>
</dbReference>
<organism evidence="15 16">
    <name type="scientific">Amphritea japonica ATCC BAA-1530</name>
    <dbReference type="NCBI Taxonomy" id="1278309"/>
    <lineage>
        <taxon>Bacteria</taxon>
        <taxon>Pseudomonadati</taxon>
        <taxon>Pseudomonadota</taxon>
        <taxon>Gammaproteobacteria</taxon>
        <taxon>Oceanospirillales</taxon>
        <taxon>Oceanospirillaceae</taxon>
        <taxon>Amphritea</taxon>
    </lineage>
</organism>
<dbReference type="HAMAP" id="MF_00974">
    <property type="entry name" value="DNA_primase_DnaG"/>
    <property type="match status" value="1"/>
</dbReference>
<dbReference type="InterPro" id="IPR050219">
    <property type="entry name" value="DnaG_primase"/>
</dbReference>
<dbReference type="InterPro" id="IPR019475">
    <property type="entry name" value="DNA_primase_DnaB-bd"/>
</dbReference>
<dbReference type="NCBIfam" id="TIGR01391">
    <property type="entry name" value="dnaG"/>
    <property type="match status" value="1"/>
</dbReference>
<dbReference type="Gene3D" id="3.90.980.10">
    <property type="entry name" value="DNA primase, catalytic core, N-terminal domain"/>
    <property type="match status" value="1"/>
</dbReference>
<evidence type="ECO:0000256" key="7">
    <source>
        <dbReference type="ARBA" id="ARBA00022771"/>
    </source>
</evidence>
<dbReference type="InterPro" id="IPR016136">
    <property type="entry name" value="DNA_helicase_N/primase_C"/>
</dbReference>
<sequence>MAGRIPQAFIDDLLARVNVLDIVEARVKLKRTGKNYSGLCPFHKEKSPSFTVNNEKQFYYCFGCGAGGNSLGFLMEHDRLSFPEAVEELAKLAGIDMPKQEGPVDHQREQRIKDIYALLEEASEYYQQQLREHSTKDSAVDYLKNRGLTGQFAARFGIGYAPPGWDNLLKKLARDNDTKLRLEQAGMLIHKEDSERYYDRFRERIMFPIRDMRGRVIAFGGRVLGDEKPKYLNSPETDTFHKSRELYGLYEARKFNQSLDRLIIVEGYMDVVGLAQYGIGYAVATLGTATTAQHLERLLKMVPEVIFCFDGDQAGRKAAKRALDTTMPVITDGKQARFLFLPDGEDPDSLVRQEGCDLFEKRIREALPLSDFFFKTLEEGADMSSLDGRARFSNEALPLIDQMQPGILKQMMQEKISELTGLSLEQLISVNNLQEATSPPPASEQDYYPAEPAYQEDGYFEYQPEHSHQDFGNTKQSKFNKKDRRFGKGNKKPRPLPPGGSAVHINPSSTAVSILLHLPTLAPQCGDLAILSDSDDTAEQLLYQLSLYLQENPGMTPGILAVDWQESELLRPLIQLLNEIAHQAPIIVTGNAQQVLTDCLSRLQERHLDRRILLLKSQPHLSTEDKKQLNQLIMQQAGSRLRKTPEK</sequence>
<dbReference type="Pfam" id="PF08275">
    <property type="entry name" value="DNAG_N"/>
    <property type="match status" value="1"/>
</dbReference>
<reference evidence="15 16" key="1">
    <citation type="journal article" date="2008" name="Int. J. Syst. Evol. Microbiol.">
        <title>Amphritea japonica sp. nov. and Amphritea balenae sp. nov., isolated from the sediment adjacent to sperm whale carcasses off Kagoshima, Japan.</title>
        <authorList>
            <person name="Miyazaki M."/>
            <person name="Nogi Y."/>
            <person name="Fujiwara Y."/>
            <person name="Kawato M."/>
            <person name="Nagahama T."/>
            <person name="Kubokawa K."/>
            <person name="Horikoshi K."/>
        </authorList>
    </citation>
    <scope>NUCLEOTIDE SEQUENCE [LARGE SCALE GENOMIC DNA]</scope>
    <source>
        <strain evidence="15 16">ATCC BAA-1530</strain>
    </source>
</reference>
<dbReference type="Pfam" id="PF13155">
    <property type="entry name" value="Toprim_2"/>
    <property type="match status" value="1"/>
</dbReference>
<dbReference type="PANTHER" id="PTHR30313">
    <property type="entry name" value="DNA PRIMASE"/>
    <property type="match status" value="1"/>
</dbReference>
<dbReference type="PANTHER" id="PTHR30313:SF2">
    <property type="entry name" value="DNA PRIMASE"/>
    <property type="match status" value="1"/>
</dbReference>
<dbReference type="RefSeq" id="WP_026340236.1">
    <property type="nucleotide sequence ID" value="NZ_AP014545.1"/>
</dbReference>
<dbReference type="InterPro" id="IPR006295">
    <property type="entry name" value="DNA_primase_DnaG"/>
</dbReference>
<keyword evidence="10 12" id="KW-0238">DNA-binding</keyword>
<evidence type="ECO:0000256" key="5">
    <source>
        <dbReference type="ARBA" id="ARBA00022705"/>
    </source>
</evidence>
<comment type="catalytic activity">
    <reaction evidence="12">
        <text>ssDNA + n NTP = ssDNA/pppN(pN)n-1 hybrid + (n-1) diphosphate.</text>
        <dbReference type="EC" id="2.7.7.101"/>
    </reaction>
</comment>
<dbReference type="FunFam" id="3.90.980.10:FF:000001">
    <property type="entry name" value="DNA primase"/>
    <property type="match status" value="1"/>
</dbReference>
<keyword evidence="9" id="KW-0460">Magnesium</keyword>
<evidence type="ECO:0000256" key="3">
    <source>
        <dbReference type="ARBA" id="ARBA00022679"/>
    </source>
</evidence>
<dbReference type="EC" id="2.7.7.101" evidence="12"/>
<comment type="function">
    <text evidence="12">RNA polymerase that catalyzes the synthesis of short RNA molecules used as primers for DNA polymerase during DNA replication.</text>
</comment>
<dbReference type="Proteomes" id="UP000595663">
    <property type="component" value="Chromosome"/>
</dbReference>
<dbReference type="CDD" id="cd03364">
    <property type="entry name" value="TOPRIM_DnaG_primases"/>
    <property type="match status" value="1"/>
</dbReference>
<evidence type="ECO:0000256" key="8">
    <source>
        <dbReference type="ARBA" id="ARBA00022833"/>
    </source>
</evidence>
<feature type="domain" description="Toprim" evidence="14">
    <location>
        <begin position="260"/>
        <end position="342"/>
    </location>
</feature>
<dbReference type="InterPro" id="IPR006171">
    <property type="entry name" value="TOPRIM_dom"/>
</dbReference>
<dbReference type="GO" id="GO:0000428">
    <property type="term" value="C:DNA-directed RNA polymerase complex"/>
    <property type="evidence" value="ECO:0007669"/>
    <property type="project" value="UniProtKB-KW"/>
</dbReference>
<dbReference type="Gene3D" id="1.20.50.20">
    <property type="entry name" value="DnaG, RNA polymerase domain, helical bundle"/>
    <property type="match status" value="1"/>
</dbReference>
<comment type="cofactor">
    <cofactor evidence="12">
        <name>Zn(2+)</name>
        <dbReference type="ChEBI" id="CHEBI:29105"/>
    </cofactor>
    <text evidence="12">Binds 1 zinc ion per monomer.</text>
</comment>
<evidence type="ECO:0000256" key="6">
    <source>
        <dbReference type="ARBA" id="ARBA00022723"/>
    </source>
</evidence>
<dbReference type="OrthoDB" id="9803773at2"/>